<dbReference type="GO" id="GO:0005525">
    <property type="term" value="F:GTP binding"/>
    <property type="evidence" value="ECO:0007669"/>
    <property type="project" value="UniProtKB-KW"/>
</dbReference>
<protein>
    <submittedName>
        <fullName evidence="3">Uncharacterized protein</fullName>
    </submittedName>
</protein>
<evidence type="ECO:0000313" key="3">
    <source>
        <dbReference type="EMBL" id="QEE17161.2"/>
    </source>
</evidence>
<dbReference type="EMBL" id="CP042905">
    <property type="protein sequence ID" value="QEE17161.2"/>
    <property type="molecule type" value="Genomic_DNA"/>
</dbReference>
<proteinExistence type="predicted"/>
<reference evidence="3 4" key="1">
    <citation type="journal article" date="2020" name="Nature">
        <title>Isolation of an archaeon at the prokaryote-eukaryote interface.</title>
        <authorList>
            <person name="Imachi H."/>
            <person name="Nobu M.K."/>
            <person name="Nakahara N."/>
            <person name="Morono Y."/>
            <person name="Ogawara M."/>
            <person name="Takaki Y."/>
            <person name="Takano Y."/>
            <person name="Uematsu K."/>
            <person name="Ikuta T."/>
            <person name="Ito M."/>
            <person name="Matsui Y."/>
            <person name="Miyazaki M."/>
            <person name="Murata K."/>
            <person name="Saito Y."/>
            <person name="Sakai S."/>
            <person name="Song C."/>
            <person name="Tasumi E."/>
            <person name="Yamanaka Y."/>
            <person name="Yamaguchi T."/>
            <person name="Kamagata Y."/>
            <person name="Tamaki H."/>
            <person name="Takai K."/>
        </authorList>
    </citation>
    <scope>NUCLEOTIDE SEQUENCE [LARGE SCALE GENOMIC DNA]</scope>
    <source>
        <strain evidence="3 4">MK-D1</strain>
    </source>
</reference>
<dbReference type="KEGG" id="psyt:DSAG12_02993"/>
<dbReference type="AlphaFoldDB" id="A0A5B9DDT9"/>
<dbReference type="Pfam" id="PF04670">
    <property type="entry name" value="Gtr1_RagA"/>
    <property type="match status" value="1"/>
</dbReference>
<keyword evidence="2" id="KW-0342">GTP-binding</keyword>
<dbReference type="SUPFAM" id="SSF52540">
    <property type="entry name" value="P-loop containing nucleoside triphosphate hydrolases"/>
    <property type="match status" value="1"/>
</dbReference>
<keyword evidence="1" id="KW-0547">Nucleotide-binding</keyword>
<dbReference type="Proteomes" id="UP000321408">
    <property type="component" value="Chromosome"/>
</dbReference>
<name>A0A5B9DDT9_9ARCH</name>
<gene>
    <name evidence="3" type="ORF">DSAG12_02993</name>
</gene>
<accession>A0A5B9DDT9</accession>
<dbReference type="Gene3D" id="3.40.50.300">
    <property type="entry name" value="P-loop containing nucleotide triphosphate hydrolases"/>
    <property type="match status" value="1"/>
</dbReference>
<dbReference type="InterPro" id="IPR027417">
    <property type="entry name" value="P-loop_NTPase"/>
</dbReference>
<dbReference type="InterPro" id="IPR006762">
    <property type="entry name" value="Gtr1_RagA"/>
</dbReference>
<evidence type="ECO:0000313" key="4">
    <source>
        <dbReference type="Proteomes" id="UP000321408"/>
    </source>
</evidence>
<keyword evidence="4" id="KW-1185">Reference proteome</keyword>
<evidence type="ECO:0000256" key="1">
    <source>
        <dbReference type="ARBA" id="ARBA00022741"/>
    </source>
</evidence>
<organism evidence="3 4">
    <name type="scientific">Promethearchaeum syntrophicum</name>
    <dbReference type="NCBI Taxonomy" id="2594042"/>
    <lineage>
        <taxon>Archaea</taxon>
        <taxon>Promethearchaeati</taxon>
        <taxon>Promethearchaeota</taxon>
        <taxon>Promethearchaeia</taxon>
        <taxon>Promethearchaeales</taxon>
        <taxon>Promethearchaeaceae</taxon>
        <taxon>Promethearchaeum</taxon>
    </lineage>
</organism>
<evidence type="ECO:0000256" key="2">
    <source>
        <dbReference type="ARBA" id="ARBA00023134"/>
    </source>
</evidence>
<reference evidence="3 4" key="2">
    <citation type="journal article" date="2024" name="Int. J. Syst. Evol. Microbiol.">
        <title>Promethearchaeum syntrophicum gen. nov., sp. nov., an anaerobic, obligately syntrophic archaeon, the first isolate of the lineage 'Asgard' archaea, and proposal of the new archaeal phylum Promethearchaeota phyl. nov. and kingdom Promethearchaeati regn. nov.</title>
        <authorList>
            <person name="Imachi H."/>
            <person name="Nobu M.K."/>
            <person name="Kato S."/>
            <person name="Takaki Y."/>
            <person name="Miyazaki M."/>
            <person name="Miyata M."/>
            <person name="Ogawara M."/>
            <person name="Saito Y."/>
            <person name="Sakai S."/>
            <person name="Tahara Y.O."/>
            <person name="Takano Y."/>
            <person name="Tasumi E."/>
            <person name="Uematsu K."/>
            <person name="Yoshimura T."/>
            <person name="Itoh T."/>
            <person name="Ohkuma M."/>
            <person name="Takai K."/>
        </authorList>
    </citation>
    <scope>NUCLEOTIDE SEQUENCE [LARGE SCALE GENOMIC DNA]</scope>
    <source>
        <strain evidence="3 4">MK-D1</strain>
    </source>
</reference>
<sequence>MEETTTKLVLLGRGGVGKTTLRKIFFDRESPLVLIKDNLTPTLGAEVNSYNLGLNIAVHDLAGQELNHWLTDGSGALDLSDIILVVLECSDDWDENLQIIKQVQQIQSKNVPSAVIIAFFHKIDLLTSLQLDTLKARINEFRENNDLNVKIFLTSIQEKHILETFWAFIQSLKLGMCRKNNTNFRDYILKLELLRYFTKNSKADLNVLEKDLKIKREYIQWYLHQLFGDGTLDLEPNSEVVTIGKKGIATLNTLKYALNPKTKEILLSERDYIKGVILSDKTGIPFYTYEEVPGFFNTLVVDERTSSEPGIISMFFAQIVEFGKTMDYNGLTNFQFGGHNLKIASLLSKGVLAIFFVDRIQIDQGSMKILEEFLKSVFTNYGDSIYNYFVSNNPLDIARLSRNLKDDIESLDVILKSHHQNKSEFTKEKLLEMYLNLTEEKMDKISSRDMKSLLFQYLIMESPDTLKEI</sequence>